<dbReference type="Pfam" id="PF03309">
    <property type="entry name" value="Pan_kinase"/>
    <property type="match status" value="1"/>
</dbReference>
<feature type="binding site" evidence="16">
    <location>
        <position position="129"/>
    </location>
    <ligand>
        <name>K(+)</name>
        <dbReference type="ChEBI" id="CHEBI:29103"/>
    </ligand>
</feature>
<dbReference type="PANTHER" id="PTHR34265:SF1">
    <property type="entry name" value="TYPE III PANTOTHENATE KINASE"/>
    <property type="match status" value="1"/>
</dbReference>
<evidence type="ECO:0000256" key="8">
    <source>
        <dbReference type="ARBA" id="ARBA00022679"/>
    </source>
</evidence>
<evidence type="ECO:0000256" key="13">
    <source>
        <dbReference type="ARBA" id="ARBA00022993"/>
    </source>
</evidence>
<dbReference type="GO" id="GO:0046872">
    <property type="term" value="F:metal ion binding"/>
    <property type="evidence" value="ECO:0007669"/>
    <property type="project" value="UniProtKB-KW"/>
</dbReference>
<evidence type="ECO:0000256" key="9">
    <source>
        <dbReference type="ARBA" id="ARBA00022741"/>
    </source>
</evidence>
<dbReference type="UniPathway" id="UPA00241">
    <property type="reaction ID" value="UER00352"/>
</dbReference>
<dbReference type="OrthoDB" id="9804707at2"/>
<comment type="subunit">
    <text evidence="5 16">Homodimer.</text>
</comment>
<gene>
    <name evidence="16" type="primary">coaX</name>
    <name evidence="17" type="ORF">B0W44_00380</name>
</gene>
<keyword evidence="16" id="KW-0479">Metal-binding</keyword>
<feature type="binding site" evidence="16">
    <location>
        <position position="184"/>
    </location>
    <ligand>
        <name>substrate</name>
    </ligand>
</feature>
<feature type="binding site" evidence="16">
    <location>
        <position position="100"/>
    </location>
    <ligand>
        <name>substrate</name>
    </ligand>
</feature>
<evidence type="ECO:0000256" key="7">
    <source>
        <dbReference type="ARBA" id="ARBA00022490"/>
    </source>
</evidence>
<dbReference type="NCBIfam" id="NF009848">
    <property type="entry name" value="PRK13318.1-6"/>
    <property type="match status" value="1"/>
</dbReference>
<protein>
    <recommendedName>
        <fullName evidence="15 16">Type III pantothenate kinase</fullName>
        <ecNumber evidence="6 16">2.7.1.33</ecNumber>
    </recommendedName>
    <alternativeName>
        <fullName evidence="16">PanK-III</fullName>
    </alternativeName>
    <alternativeName>
        <fullName evidence="16">Pantothenic acid kinase</fullName>
    </alternativeName>
</protein>
<dbReference type="CDD" id="cd24015">
    <property type="entry name" value="ASKHA_NBD_PanK-III"/>
    <property type="match status" value="1"/>
</dbReference>
<dbReference type="EC" id="2.7.1.33" evidence="6 16"/>
<dbReference type="GO" id="GO:0015937">
    <property type="term" value="P:coenzyme A biosynthetic process"/>
    <property type="evidence" value="ECO:0007669"/>
    <property type="project" value="UniProtKB-UniRule"/>
</dbReference>
<evidence type="ECO:0000256" key="4">
    <source>
        <dbReference type="ARBA" id="ARBA00005225"/>
    </source>
</evidence>
<keyword evidence="18" id="KW-1185">Reference proteome</keyword>
<organism evidence="17 18">
    <name type="scientific">Novibacillus thermophilus</name>
    <dbReference type="NCBI Taxonomy" id="1471761"/>
    <lineage>
        <taxon>Bacteria</taxon>
        <taxon>Bacillati</taxon>
        <taxon>Bacillota</taxon>
        <taxon>Bacilli</taxon>
        <taxon>Bacillales</taxon>
        <taxon>Thermoactinomycetaceae</taxon>
        <taxon>Novibacillus</taxon>
    </lineage>
</organism>
<dbReference type="GO" id="GO:0005737">
    <property type="term" value="C:cytoplasm"/>
    <property type="evidence" value="ECO:0007669"/>
    <property type="project" value="UniProtKB-SubCell"/>
</dbReference>
<evidence type="ECO:0000256" key="5">
    <source>
        <dbReference type="ARBA" id="ARBA00011738"/>
    </source>
</evidence>
<keyword evidence="13 16" id="KW-0173">Coenzyme A biosynthesis</keyword>
<dbReference type="InterPro" id="IPR043129">
    <property type="entry name" value="ATPase_NBD"/>
</dbReference>
<comment type="catalytic activity">
    <reaction evidence="1 16">
        <text>(R)-pantothenate + ATP = (R)-4'-phosphopantothenate + ADP + H(+)</text>
        <dbReference type="Rhea" id="RHEA:16373"/>
        <dbReference type="ChEBI" id="CHEBI:10986"/>
        <dbReference type="ChEBI" id="CHEBI:15378"/>
        <dbReference type="ChEBI" id="CHEBI:29032"/>
        <dbReference type="ChEBI" id="CHEBI:30616"/>
        <dbReference type="ChEBI" id="CHEBI:456216"/>
        <dbReference type="EC" id="2.7.1.33"/>
    </reaction>
</comment>
<dbReference type="Proteomes" id="UP000188603">
    <property type="component" value="Chromosome"/>
</dbReference>
<comment type="pathway">
    <text evidence="4 16">Cofactor biosynthesis; coenzyme A biosynthesis; CoA from (R)-pantothenate: step 1/5.</text>
</comment>
<evidence type="ECO:0000313" key="18">
    <source>
        <dbReference type="Proteomes" id="UP000188603"/>
    </source>
</evidence>
<dbReference type="KEGG" id="ntr:B0W44_00380"/>
<keyword evidence="7 16" id="KW-0963">Cytoplasm</keyword>
<dbReference type="Gene3D" id="3.30.420.40">
    <property type="match status" value="2"/>
</dbReference>
<dbReference type="STRING" id="1471761.B0W44_00380"/>
<evidence type="ECO:0000256" key="15">
    <source>
        <dbReference type="ARBA" id="ARBA00040883"/>
    </source>
</evidence>
<keyword evidence="8 16" id="KW-0808">Transferase</keyword>
<evidence type="ECO:0000256" key="3">
    <source>
        <dbReference type="ARBA" id="ARBA00004496"/>
    </source>
</evidence>
<dbReference type="NCBIfam" id="NF009855">
    <property type="entry name" value="PRK13321.1"/>
    <property type="match status" value="1"/>
</dbReference>
<evidence type="ECO:0000256" key="12">
    <source>
        <dbReference type="ARBA" id="ARBA00022958"/>
    </source>
</evidence>
<dbReference type="GO" id="GO:0005524">
    <property type="term" value="F:ATP binding"/>
    <property type="evidence" value="ECO:0007669"/>
    <property type="project" value="UniProtKB-UniRule"/>
</dbReference>
<dbReference type="SUPFAM" id="SSF53067">
    <property type="entry name" value="Actin-like ATPase domain"/>
    <property type="match status" value="2"/>
</dbReference>
<comment type="subcellular location">
    <subcellularLocation>
        <location evidence="3 16">Cytoplasm</location>
    </subcellularLocation>
</comment>
<dbReference type="NCBIfam" id="TIGR00671">
    <property type="entry name" value="baf"/>
    <property type="match status" value="1"/>
</dbReference>
<feature type="binding site" evidence="16">
    <location>
        <begin position="6"/>
        <end position="13"/>
    </location>
    <ligand>
        <name>ATP</name>
        <dbReference type="ChEBI" id="CHEBI:30616"/>
    </ligand>
</feature>
<comment type="cofactor">
    <cofactor evidence="2">
        <name>K(+)</name>
        <dbReference type="ChEBI" id="CHEBI:29103"/>
    </cofactor>
</comment>
<dbReference type="AlphaFoldDB" id="A0A1U9K367"/>
<evidence type="ECO:0000256" key="2">
    <source>
        <dbReference type="ARBA" id="ARBA00001958"/>
    </source>
</evidence>
<dbReference type="PANTHER" id="PTHR34265">
    <property type="entry name" value="TYPE III PANTOTHENATE KINASE"/>
    <property type="match status" value="1"/>
</dbReference>
<dbReference type="GO" id="GO:0004594">
    <property type="term" value="F:pantothenate kinase activity"/>
    <property type="evidence" value="ECO:0007669"/>
    <property type="project" value="UniProtKB-UniRule"/>
</dbReference>
<comment type="similarity">
    <text evidence="14 16">Belongs to the type III pantothenate kinase family.</text>
</comment>
<evidence type="ECO:0000256" key="6">
    <source>
        <dbReference type="ARBA" id="ARBA00012102"/>
    </source>
</evidence>
<comment type="function">
    <text evidence="16">Catalyzes the phosphorylation of pantothenate (Pan), the first step in CoA biosynthesis.</text>
</comment>
<keyword evidence="11 16" id="KW-0067">ATP-binding</keyword>
<reference evidence="17 18" key="1">
    <citation type="journal article" date="2015" name="Int. J. Syst. Evol. Microbiol.">
        <title>Novibacillus thermophilus gen. nov., sp. nov., a Gram-staining-negative and moderately thermophilic member of the family Thermoactinomycetaceae.</title>
        <authorList>
            <person name="Yang G."/>
            <person name="Chen J."/>
            <person name="Zhou S."/>
        </authorList>
    </citation>
    <scope>NUCLEOTIDE SEQUENCE [LARGE SCALE GENOMIC DNA]</scope>
    <source>
        <strain evidence="17 18">SG-1</strain>
    </source>
</reference>
<feature type="binding site" evidence="16">
    <location>
        <position position="132"/>
    </location>
    <ligand>
        <name>ATP</name>
        <dbReference type="ChEBI" id="CHEBI:30616"/>
    </ligand>
</feature>
<feature type="active site" description="Proton acceptor" evidence="16">
    <location>
        <position position="109"/>
    </location>
</feature>
<dbReference type="RefSeq" id="WP_077718297.1">
    <property type="nucleotide sequence ID" value="NZ_CP019699.1"/>
</dbReference>
<keyword evidence="10 16" id="KW-0418">Kinase</keyword>
<dbReference type="InterPro" id="IPR004619">
    <property type="entry name" value="Type_III_PanK"/>
</dbReference>
<dbReference type="EMBL" id="CP019699">
    <property type="protein sequence ID" value="AQS54480.1"/>
    <property type="molecule type" value="Genomic_DNA"/>
</dbReference>
<proteinExistence type="inferred from homology"/>
<name>A0A1U9K367_9BACL</name>
<evidence type="ECO:0000256" key="11">
    <source>
        <dbReference type="ARBA" id="ARBA00022840"/>
    </source>
</evidence>
<evidence type="ECO:0000256" key="10">
    <source>
        <dbReference type="ARBA" id="ARBA00022777"/>
    </source>
</evidence>
<evidence type="ECO:0000256" key="16">
    <source>
        <dbReference type="HAMAP-Rule" id="MF_01274"/>
    </source>
</evidence>
<evidence type="ECO:0000256" key="14">
    <source>
        <dbReference type="ARBA" id="ARBA00038036"/>
    </source>
</evidence>
<dbReference type="HAMAP" id="MF_01274">
    <property type="entry name" value="Pantothen_kinase_3"/>
    <property type="match status" value="1"/>
</dbReference>
<sequence length="256" mass="28137">MLLVMDVGNTNITFGVYERRRLIHHWRVHTNRSATEDEYAISIKNYLREAGVPVKQIDGVSIASVVPPLKHVMEKMCRKHFNVTPLVVGPGVKTGLNIKYENPREVGADRIVNAVAAVQLYGAPAIVVDFGTAATFCLIDDREHYVGGVIAPGIHVSVEALVSRAAQLPRIEIVKPEHILGKNTINAMQSGVYYGYVGQVDGIVSRLQREVDGRAYVVATGGLAELIGEEAETIDTIDPFLTLEGLHIVYERNRSK</sequence>
<evidence type="ECO:0000313" key="17">
    <source>
        <dbReference type="EMBL" id="AQS54480.1"/>
    </source>
</evidence>
<accession>A0A1U9K367</accession>
<evidence type="ECO:0000256" key="1">
    <source>
        <dbReference type="ARBA" id="ARBA00001206"/>
    </source>
</evidence>
<keyword evidence="12 16" id="KW-0630">Potassium</keyword>
<comment type="cofactor">
    <cofactor evidence="16">
        <name>NH4(+)</name>
        <dbReference type="ChEBI" id="CHEBI:28938"/>
    </cofactor>
    <cofactor evidence="16">
        <name>K(+)</name>
        <dbReference type="ChEBI" id="CHEBI:29103"/>
    </cofactor>
    <text evidence="16">A monovalent cation. Ammonium or potassium.</text>
</comment>
<feature type="binding site" evidence="16">
    <location>
        <begin position="107"/>
        <end position="110"/>
    </location>
    <ligand>
        <name>substrate</name>
    </ligand>
</feature>
<keyword evidence="9 16" id="KW-0547">Nucleotide-binding</keyword>